<dbReference type="Proteomes" id="UP000606974">
    <property type="component" value="Unassembled WGS sequence"/>
</dbReference>
<accession>A0A8H7A7M2</accession>
<gene>
    <name evidence="13" type="ORF">GJ744_003616</name>
</gene>
<evidence type="ECO:0000256" key="2">
    <source>
        <dbReference type="ARBA" id="ARBA00004347"/>
    </source>
</evidence>
<evidence type="ECO:0000256" key="8">
    <source>
        <dbReference type="ARBA" id="ARBA00023034"/>
    </source>
</evidence>
<dbReference type="PROSITE" id="PS50005">
    <property type="entry name" value="TPR"/>
    <property type="match status" value="1"/>
</dbReference>
<keyword evidence="4 11" id="KW-0813">Transport</keyword>
<dbReference type="AlphaFoldDB" id="A0A8H7A7M2"/>
<evidence type="ECO:0000256" key="12">
    <source>
        <dbReference type="PROSITE-ProRule" id="PRU00339"/>
    </source>
</evidence>
<dbReference type="Gene3D" id="1.25.40.10">
    <property type="entry name" value="Tetratricopeptide repeat domain"/>
    <property type="match status" value="1"/>
</dbReference>
<dbReference type="PANTHER" id="PTHR10805:SF0">
    <property type="entry name" value="COATOMER SUBUNIT EPSILON"/>
    <property type="match status" value="1"/>
</dbReference>
<dbReference type="InterPro" id="IPR006822">
    <property type="entry name" value="Coatomer_esu"/>
</dbReference>
<evidence type="ECO:0000256" key="11">
    <source>
        <dbReference type="PIRNR" id="PIRNR016478"/>
    </source>
</evidence>
<keyword evidence="10 11" id="KW-0968">Cytoplasmic vesicle</keyword>
<keyword evidence="14" id="KW-1185">Reference proteome</keyword>
<dbReference type="PANTHER" id="PTHR10805">
    <property type="entry name" value="COATOMER SUBUNIT EPSILON"/>
    <property type="match status" value="1"/>
</dbReference>
<dbReference type="OrthoDB" id="310217at2759"/>
<evidence type="ECO:0000313" key="14">
    <source>
        <dbReference type="Proteomes" id="UP000606974"/>
    </source>
</evidence>
<dbReference type="GO" id="GO:0006891">
    <property type="term" value="P:intra-Golgi vesicle-mediated transport"/>
    <property type="evidence" value="ECO:0007669"/>
    <property type="project" value="TreeGrafter"/>
</dbReference>
<comment type="function">
    <text evidence="11">The coatomer is a cytosolic protein complex that binds to dilysine motifs and reversibly associates with Golgi non-clathrin-coated vesicles, which further mediate biosynthetic protein transport from the ER, via the Golgi up to the trans Golgi network. The coatomer complex is required for budding from Golgi membranes, and is essential for the retrograde Golgi-to-ER transport of dilysine-tagged proteins.</text>
</comment>
<dbReference type="SUPFAM" id="SSF48452">
    <property type="entry name" value="TPR-like"/>
    <property type="match status" value="1"/>
</dbReference>
<feature type="repeat" description="TPR" evidence="12">
    <location>
        <begin position="202"/>
        <end position="235"/>
    </location>
</feature>
<keyword evidence="6 11" id="KW-0931">ER-Golgi transport</keyword>
<proteinExistence type="inferred from homology"/>
<dbReference type="InterPro" id="IPR011990">
    <property type="entry name" value="TPR-like_helical_dom_sf"/>
</dbReference>
<organism evidence="13 14">
    <name type="scientific">Endocarpon pusillum</name>
    <dbReference type="NCBI Taxonomy" id="364733"/>
    <lineage>
        <taxon>Eukaryota</taxon>
        <taxon>Fungi</taxon>
        <taxon>Dikarya</taxon>
        <taxon>Ascomycota</taxon>
        <taxon>Pezizomycotina</taxon>
        <taxon>Eurotiomycetes</taxon>
        <taxon>Chaetothyriomycetidae</taxon>
        <taxon>Verrucariales</taxon>
        <taxon>Verrucariaceae</taxon>
        <taxon>Endocarpon</taxon>
    </lineage>
</organism>
<evidence type="ECO:0000256" key="7">
    <source>
        <dbReference type="ARBA" id="ARBA00022927"/>
    </source>
</evidence>
<dbReference type="GO" id="GO:0030126">
    <property type="term" value="C:COPI vesicle coat"/>
    <property type="evidence" value="ECO:0007669"/>
    <property type="project" value="TreeGrafter"/>
</dbReference>
<evidence type="ECO:0000256" key="9">
    <source>
        <dbReference type="ARBA" id="ARBA00023136"/>
    </source>
</evidence>
<dbReference type="GO" id="GO:0006888">
    <property type="term" value="P:endoplasmic reticulum to Golgi vesicle-mediated transport"/>
    <property type="evidence" value="ECO:0007669"/>
    <property type="project" value="TreeGrafter"/>
</dbReference>
<keyword evidence="5 11" id="KW-0963">Cytoplasm</keyword>
<evidence type="ECO:0000256" key="5">
    <source>
        <dbReference type="ARBA" id="ARBA00022490"/>
    </source>
</evidence>
<sequence length="297" mass="32085">MDPFSGEGELLTITTHFHTHAYTKVVEYDTTSLSPPNRSIARMLQHRSRIALGQSRQVLSQLSSAKDAASQAIQALAHQSLGNDQGVELARELAETDGEDSVVQVVCGTVLAAAGEHEKAVELLGKHQGNLEAVALLTHIYLLQNRTDLALKEVQAAKRWAQDSLLINLAEAWLGLRVGGDKYQTSYYIYEELASTPGTTTASSLVAQAVADMHLNRLPEAEATLQQALELDPDDAQARANQVVLACLMGRKRPEVDGLVAGLSDVDDAHPLVRGLAEMEARFDDVAARYQARVAAA</sequence>
<evidence type="ECO:0000256" key="1">
    <source>
        <dbReference type="ARBA" id="ARBA00004255"/>
    </source>
</evidence>
<evidence type="ECO:0000256" key="6">
    <source>
        <dbReference type="ARBA" id="ARBA00022892"/>
    </source>
</evidence>
<evidence type="ECO:0000313" key="13">
    <source>
        <dbReference type="EMBL" id="KAF7503588.1"/>
    </source>
</evidence>
<dbReference type="EMBL" id="JAACFV010000171">
    <property type="protein sequence ID" value="KAF7503588.1"/>
    <property type="molecule type" value="Genomic_DNA"/>
</dbReference>
<evidence type="ECO:0000256" key="10">
    <source>
        <dbReference type="ARBA" id="ARBA00023329"/>
    </source>
</evidence>
<comment type="caution">
    <text evidence="13">The sequence shown here is derived from an EMBL/GenBank/DDBJ whole genome shotgun (WGS) entry which is preliminary data.</text>
</comment>
<dbReference type="GO" id="GO:0015031">
    <property type="term" value="P:protein transport"/>
    <property type="evidence" value="ECO:0007669"/>
    <property type="project" value="UniProtKB-UniRule"/>
</dbReference>
<dbReference type="Pfam" id="PF04733">
    <property type="entry name" value="Coatomer_E"/>
    <property type="match status" value="1"/>
</dbReference>
<dbReference type="GO" id="GO:0005198">
    <property type="term" value="F:structural molecule activity"/>
    <property type="evidence" value="ECO:0007669"/>
    <property type="project" value="UniProtKB-UniRule"/>
</dbReference>
<comment type="similarity">
    <text evidence="3 11">Belongs to the COPE family.</text>
</comment>
<name>A0A8H7A7M2_9EURO</name>
<keyword evidence="12" id="KW-0802">TPR repeat</keyword>
<comment type="subcellular location">
    <subcellularLocation>
        <location evidence="2">Cytoplasmic vesicle</location>
        <location evidence="2">COPI-coated vesicle membrane</location>
        <topology evidence="2">Peripheral membrane protein</topology>
        <orientation evidence="2">Cytoplasmic side</orientation>
    </subcellularLocation>
    <subcellularLocation>
        <location evidence="1">Golgi apparatus membrane</location>
        <topology evidence="1">Peripheral membrane protein</topology>
        <orientation evidence="1">Cytoplasmic side</orientation>
    </subcellularLocation>
</comment>
<dbReference type="PIRSF" id="PIRSF016478">
    <property type="entry name" value="Coatomer_esu"/>
    <property type="match status" value="1"/>
</dbReference>
<protein>
    <recommendedName>
        <fullName evidence="11">Coatomer subunit epsilon</fullName>
    </recommendedName>
</protein>
<evidence type="ECO:0000256" key="4">
    <source>
        <dbReference type="ARBA" id="ARBA00022448"/>
    </source>
</evidence>
<reference evidence="13" key="1">
    <citation type="submission" date="2020-02" db="EMBL/GenBank/DDBJ databases">
        <authorList>
            <person name="Palmer J.M."/>
        </authorList>
    </citation>
    <scope>NUCLEOTIDE SEQUENCE</scope>
    <source>
        <strain evidence="13">EPUS1.4</strain>
        <tissue evidence="13">Thallus</tissue>
    </source>
</reference>
<keyword evidence="8 11" id="KW-0333">Golgi apparatus</keyword>
<dbReference type="InterPro" id="IPR019734">
    <property type="entry name" value="TPR_rpt"/>
</dbReference>
<keyword evidence="9 11" id="KW-0472">Membrane</keyword>
<evidence type="ECO:0000256" key="3">
    <source>
        <dbReference type="ARBA" id="ARBA00008827"/>
    </source>
</evidence>
<keyword evidence="7 11" id="KW-0653">Protein transport</keyword>
<dbReference type="GO" id="GO:0000139">
    <property type="term" value="C:Golgi membrane"/>
    <property type="evidence" value="ECO:0007669"/>
    <property type="project" value="UniProtKB-SubCell"/>
</dbReference>
<dbReference type="GO" id="GO:0006890">
    <property type="term" value="P:retrograde vesicle-mediated transport, Golgi to endoplasmic reticulum"/>
    <property type="evidence" value="ECO:0007669"/>
    <property type="project" value="UniProtKB-UniRule"/>
</dbReference>